<name>A0A3R9Y0D2_9HYPH</name>
<keyword evidence="1" id="KW-0175">Coiled coil</keyword>
<dbReference type="RefSeq" id="WP_126702589.1">
    <property type="nucleotide sequence ID" value="NZ_RWKW01000146.1"/>
</dbReference>
<dbReference type="EMBL" id="RWKW01000146">
    <property type="protein sequence ID" value="RST80100.1"/>
    <property type="molecule type" value="Genomic_DNA"/>
</dbReference>
<proteinExistence type="predicted"/>
<evidence type="ECO:0000313" key="2">
    <source>
        <dbReference type="EMBL" id="RST80100.1"/>
    </source>
</evidence>
<reference evidence="2 3" key="1">
    <citation type="submission" date="2018-12" db="EMBL/GenBank/DDBJ databases">
        <title>Mesorhizobium carbonis sp. nov., isolated from coal mine water.</title>
        <authorList>
            <person name="Xin W."/>
            <person name="Xu Z."/>
            <person name="Xiang F."/>
            <person name="Zhang J."/>
            <person name="Xi L."/>
            <person name="Liu J."/>
        </authorList>
    </citation>
    <scope>NUCLEOTIDE SEQUENCE [LARGE SCALE GENOMIC DNA]</scope>
    <source>
        <strain evidence="2 3">B2.3</strain>
    </source>
</reference>
<protein>
    <submittedName>
        <fullName evidence="2">Uncharacterized protein</fullName>
    </submittedName>
</protein>
<dbReference type="Proteomes" id="UP000278398">
    <property type="component" value="Unassembled WGS sequence"/>
</dbReference>
<accession>A0A3R9Y0D2</accession>
<comment type="caution">
    <text evidence="2">The sequence shown here is derived from an EMBL/GenBank/DDBJ whole genome shotgun (WGS) entry which is preliminary data.</text>
</comment>
<dbReference type="OrthoDB" id="5905861at2"/>
<evidence type="ECO:0000256" key="1">
    <source>
        <dbReference type="SAM" id="Coils"/>
    </source>
</evidence>
<evidence type="ECO:0000313" key="3">
    <source>
        <dbReference type="Proteomes" id="UP000278398"/>
    </source>
</evidence>
<gene>
    <name evidence="2" type="ORF">EJC49_24710</name>
</gene>
<feature type="coiled-coil region" evidence="1">
    <location>
        <begin position="5"/>
        <end position="32"/>
    </location>
</feature>
<sequence>MRSDLTELKDRLAVADEEIGALEARIDAFTRAEVHQHVRPHISQPFAFDVVASLKRPVPAAATARAGMIANEVRSVLDGLASVLAVRNNQDPKNVYFPISKSKAIFEDDGMRKIKKLSAADQALIVSLRPYREENRLLFGLHEADRTRKHQRLSFCAAGNANATIPGLATAVGGGQIHFENVTFNGVHTQSMTLGGSVDSLDMPVGREIVVASGVPFGLDVRFEYTVVYSEPEELAGQPVVKTLRWFALEAQKIVSMFD</sequence>
<keyword evidence="3" id="KW-1185">Reference proteome</keyword>
<organism evidence="2 3">
    <name type="scientific">Aquibium carbonis</name>
    <dbReference type="NCBI Taxonomy" id="2495581"/>
    <lineage>
        <taxon>Bacteria</taxon>
        <taxon>Pseudomonadati</taxon>
        <taxon>Pseudomonadota</taxon>
        <taxon>Alphaproteobacteria</taxon>
        <taxon>Hyphomicrobiales</taxon>
        <taxon>Phyllobacteriaceae</taxon>
        <taxon>Aquibium</taxon>
    </lineage>
</organism>
<dbReference type="AlphaFoldDB" id="A0A3R9Y0D2"/>